<reference evidence="3" key="1">
    <citation type="journal article" date="2018" name="Nat. Microbiol.">
        <title>Leveraging single-cell genomics to expand the fungal tree of life.</title>
        <authorList>
            <person name="Ahrendt S.R."/>
            <person name="Quandt C.A."/>
            <person name="Ciobanu D."/>
            <person name="Clum A."/>
            <person name="Salamov A."/>
            <person name="Andreopoulos B."/>
            <person name="Cheng J.F."/>
            <person name="Woyke T."/>
            <person name="Pelin A."/>
            <person name="Henrissat B."/>
            <person name="Reynolds N.K."/>
            <person name="Benny G.L."/>
            <person name="Smith M.E."/>
            <person name="James T.Y."/>
            <person name="Grigoriev I.V."/>
        </authorList>
    </citation>
    <scope>NUCLEOTIDE SEQUENCE [LARGE SCALE GENOMIC DNA]</scope>
</reference>
<feature type="compositionally biased region" description="Acidic residues" evidence="1">
    <location>
        <begin position="20"/>
        <end position="31"/>
    </location>
</feature>
<protein>
    <submittedName>
        <fullName evidence="2">Uncharacterized protein</fullName>
    </submittedName>
</protein>
<feature type="compositionally biased region" description="Gly residues" evidence="1">
    <location>
        <begin position="214"/>
        <end position="224"/>
    </location>
</feature>
<gene>
    <name evidence="2" type="ORF">BDK51DRAFT_43789</name>
</gene>
<feature type="compositionally biased region" description="Acidic residues" evidence="1">
    <location>
        <begin position="178"/>
        <end position="198"/>
    </location>
</feature>
<evidence type="ECO:0000313" key="2">
    <source>
        <dbReference type="EMBL" id="RKO89551.1"/>
    </source>
</evidence>
<sequence length="327" mass="34545">MNSDPYAHDPFDVPPFADDRDSEDDSDDDQDPSSSLLNGDPSFTSAHLGAFPEPPQPGSASYLHHSRNSNPRQPDLSFHIHQDHDDAPPFAPLDPRDQVLVEPLALDRSQPPHVHFDMSAADAAIRRFVQPLAINIGQMGPGHMGPGQMTYGGPAIPDRFMVSSPATSVSIRSPAADDVADPNNDEGSDDVDSDDGEAPESIRFEMTPLHPNSGVGGGGSGSGGARAAPGLGRSRNRPLHPRRTLFGGAQPRRVGTGFGLGAAAHSIGNLANSVRGSISLLGGGADPTAEAFLTLLDVDNLDSFLESVKVDMDWVGTDWDRKGKART</sequence>
<evidence type="ECO:0000256" key="1">
    <source>
        <dbReference type="SAM" id="MobiDB-lite"/>
    </source>
</evidence>
<proteinExistence type="predicted"/>
<keyword evidence="3" id="KW-1185">Reference proteome</keyword>
<feature type="region of interest" description="Disordered" evidence="1">
    <location>
        <begin position="165"/>
        <end position="251"/>
    </location>
</feature>
<accession>A0A4P9WAD5</accession>
<feature type="region of interest" description="Disordered" evidence="1">
    <location>
        <begin position="1"/>
        <end position="95"/>
    </location>
</feature>
<dbReference type="Proteomes" id="UP000269721">
    <property type="component" value="Unassembled WGS sequence"/>
</dbReference>
<feature type="compositionally biased region" description="Basic and acidic residues" evidence="1">
    <location>
        <begin position="1"/>
        <end position="11"/>
    </location>
</feature>
<feature type="compositionally biased region" description="Basic residues" evidence="1">
    <location>
        <begin position="234"/>
        <end position="243"/>
    </location>
</feature>
<dbReference type="AlphaFoldDB" id="A0A4P9WAD5"/>
<organism evidence="2 3">
    <name type="scientific">Blyttiomyces helicus</name>
    <dbReference type="NCBI Taxonomy" id="388810"/>
    <lineage>
        <taxon>Eukaryota</taxon>
        <taxon>Fungi</taxon>
        <taxon>Fungi incertae sedis</taxon>
        <taxon>Chytridiomycota</taxon>
        <taxon>Chytridiomycota incertae sedis</taxon>
        <taxon>Chytridiomycetes</taxon>
        <taxon>Chytridiomycetes incertae sedis</taxon>
        <taxon>Blyttiomyces</taxon>
    </lineage>
</organism>
<dbReference type="EMBL" id="KZ996024">
    <property type="protein sequence ID" value="RKO89551.1"/>
    <property type="molecule type" value="Genomic_DNA"/>
</dbReference>
<feature type="compositionally biased region" description="Basic and acidic residues" evidence="1">
    <location>
        <begin position="78"/>
        <end position="87"/>
    </location>
</feature>
<name>A0A4P9WAD5_9FUNG</name>
<evidence type="ECO:0000313" key="3">
    <source>
        <dbReference type="Proteomes" id="UP000269721"/>
    </source>
</evidence>